<dbReference type="Proteomes" id="UP000300142">
    <property type="component" value="Unassembled WGS sequence"/>
</dbReference>
<dbReference type="AlphaFoldDB" id="A0A479ZVX4"/>
<evidence type="ECO:0000313" key="2">
    <source>
        <dbReference type="EMBL" id="GCL36829.1"/>
    </source>
</evidence>
<feature type="chain" id="PRO_5019784336" evidence="1">
    <location>
        <begin position="29"/>
        <end position="160"/>
    </location>
</feature>
<sequence length="160" mass="18079">MLRSLRSVTAILLFALVNITTLPTTVKAQDSNVEKENFTVSLKSCDRSGKIIKCHLLLTSKKKFDIRVYGRSGNYPTSRIFDSFGNEYNAASVKIGNTENADWVDKQLLEGIPTKLMLTFNEIPPEVKEIAVLDIRSTSNYANTDNTEFRNIVIFNRVKK</sequence>
<feature type="signal peptide" evidence="1">
    <location>
        <begin position="1"/>
        <end position="28"/>
    </location>
</feature>
<dbReference type="RefSeq" id="WP_137667222.1">
    <property type="nucleotide sequence ID" value="NZ_BJCE01000051.1"/>
</dbReference>
<evidence type="ECO:0000256" key="1">
    <source>
        <dbReference type="SAM" id="SignalP"/>
    </source>
</evidence>
<evidence type="ECO:0000313" key="3">
    <source>
        <dbReference type="Proteomes" id="UP000300142"/>
    </source>
</evidence>
<organism evidence="2 3">
    <name type="scientific">Sphaerospermopsis reniformis</name>
    <dbReference type="NCBI Taxonomy" id="531300"/>
    <lineage>
        <taxon>Bacteria</taxon>
        <taxon>Bacillati</taxon>
        <taxon>Cyanobacteriota</taxon>
        <taxon>Cyanophyceae</taxon>
        <taxon>Nostocales</taxon>
        <taxon>Aphanizomenonaceae</taxon>
        <taxon>Sphaerospermopsis</taxon>
    </lineage>
</organism>
<reference evidence="3" key="1">
    <citation type="submission" date="2019-02" db="EMBL/GenBank/DDBJ databases">
        <title>Draft genome sequence of Sphaerospermopsis reniformis NIES-1949.</title>
        <authorList>
            <person name="Yamaguchi H."/>
            <person name="Suzuki S."/>
            <person name="Kawachi M."/>
        </authorList>
    </citation>
    <scope>NUCLEOTIDE SEQUENCE [LARGE SCALE GENOMIC DNA]</scope>
    <source>
        <strain evidence="3">NIES-1949</strain>
    </source>
</reference>
<gene>
    <name evidence="2" type="ORF">SR1949_19350</name>
</gene>
<comment type="caution">
    <text evidence="2">The sequence shown here is derived from an EMBL/GenBank/DDBJ whole genome shotgun (WGS) entry which is preliminary data.</text>
</comment>
<dbReference type="EMBL" id="BJCE01000051">
    <property type="protein sequence ID" value="GCL36829.1"/>
    <property type="molecule type" value="Genomic_DNA"/>
</dbReference>
<accession>A0A479ZVX4</accession>
<protein>
    <submittedName>
        <fullName evidence="2">Uncharacterized protein</fullName>
    </submittedName>
</protein>
<proteinExistence type="predicted"/>
<name>A0A479ZVX4_9CYAN</name>
<keyword evidence="3" id="KW-1185">Reference proteome</keyword>
<keyword evidence="1" id="KW-0732">Signal</keyword>